<evidence type="ECO:0000313" key="1">
    <source>
        <dbReference type="EMBL" id="KAI0045420.1"/>
    </source>
</evidence>
<dbReference type="EMBL" id="MU275952">
    <property type="protein sequence ID" value="KAI0045420.1"/>
    <property type="molecule type" value="Genomic_DNA"/>
</dbReference>
<accession>A0ACB8RP80</accession>
<protein>
    <submittedName>
        <fullName evidence="1">Uncharacterized protein</fullName>
    </submittedName>
</protein>
<evidence type="ECO:0000313" key="2">
    <source>
        <dbReference type="Proteomes" id="UP000814033"/>
    </source>
</evidence>
<dbReference type="Proteomes" id="UP000814033">
    <property type="component" value="Unassembled WGS sequence"/>
</dbReference>
<reference evidence="1" key="2">
    <citation type="journal article" date="2022" name="New Phytol.">
        <title>Evolutionary transition to the ectomycorrhizal habit in the genomes of a hyperdiverse lineage of mushroom-forming fungi.</title>
        <authorList>
            <person name="Looney B."/>
            <person name="Miyauchi S."/>
            <person name="Morin E."/>
            <person name="Drula E."/>
            <person name="Courty P.E."/>
            <person name="Kohler A."/>
            <person name="Kuo A."/>
            <person name="LaButti K."/>
            <person name="Pangilinan J."/>
            <person name="Lipzen A."/>
            <person name="Riley R."/>
            <person name="Andreopoulos W."/>
            <person name="He G."/>
            <person name="Johnson J."/>
            <person name="Nolan M."/>
            <person name="Tritt A."/>
            <person name="Barry K.W."/>
            <person name="Grigoriev I.V."/>
            <person name="Nagy L.G."/>
            <person name="Hibbett D."/>
            <person name="Henrissat B."/>
            <person name="Matheny P.B."/>
            <person name="Labbe J."/>
            <person name="Martin F.M."/>
        </authorList>
    </citation>
    <scope>NUCLEOTIDE SEQUENCE</scope>
    <source>
        <strain evidence="1">FP105234-sp</strain>
    </source>
</reference>
<sequence>MQMLAKFFETVLTLLRRDKTAPLWQITKLLIHDLRRPQPLQVHAWWGNITRTSAPKFSVHLINNPDNWARCKISEVAIRALASEHLEDLTINDTSFRSREWAMLERIPGLKLRAVETMGGAAVSLLDLLTRQSEQGNEDSGSLPPPTPFIPTLLSLTVRSMSTQDLPFSQLELPRLLAQRAAAGARLKEFRVDSTCGIHMSMVQAWQAACPELAITSIDAGRWEAASSDAGRWEGMDGSCLESEEDETSSDDSESDDSESDDSEMTTRKVTTTDSWPPWCSAVTLPIDTCTCSPHILALDTRWYPTHERHWRRRTVPGASRRRQCSWRLK</sequence>
<keyword evidence="2" id="KW-1185">Reference proteome</keyword>
<name>A0ACB8RP80_9AGAM</name>
<proteinExistence type="predicted"/>
<comment type="caution">
    <text evidence="1">The sequence shown here is derived from an EMBL/GenBank/DDBJ whole genome shotgun (WGS) entry which is preliminary data.</text>
</comment>
<gene>
    <name evidence="1" type="ORF">FA95DRAFT_124892</name>
</gene>
<reference evidence="1" key="1">
    <citation type="submission" date="2021-02" db="EMBL/GenBank/DDBJ databases">
        <authorList>
            <consortium name="DOE Joint Genome Institute"/>
            <person name="Ahrendt S."/>
            <person name="Looney B.P."/>
            <person name="Miyauchi S."/>
            <person name="Morin E."/>
            <person name="Drula E."/>
            <person name="Courty P.E."/>
            <person name="Chicoki N."/>
            <person name="Fauchery L."/>
            <person name="Kohler A."/>
            <person name="Kuo A."/>
            <person name="Labutti K."/>
            <person name="Pangilinan J."/>
            <person name="Lipzen A."/>
            <person name="Riley R."/>
            <person name="Andreopoulos W."/>
            <person name="He G."/>
            <person name="Johnson J."/>
            <person name="Barry K.W."/>
            <person name="Grigoriev I.V."/>
            <person name="Nagy L."/>
            <person name="Hibbett D."/>
            <person name="Henrissat B."/>
            <person name="Matheny P.B."/>
            <person name="Labbe J."/>
            <person name="Martin F."/>
        </authorList>
    </citation>
    <scope>NUCLEOTIDE SEQUENCE</scope>
    <source>
        <strain evidence="1">FP105234-sp</strain>
    </source>
</reference>
<organism evidence="1 2">
    <name type="scientific">Auriscalpium vulgare</name>
    <dbReference type="NCBI Taxonomy" id="40419"/>
    <lineage>
        <taxon>Eukaryota</taxon>
        <taxon>Fungi</taxon>
        <taxon>Dikarya</taxon>
        <taxon>Basidiomycota</taxon>
        <taxon>Agaricomycotina</taxon>
        <taxon>Agaricomycetes</taxon>
        <taxon>Russulales</taxon>
        <taxon>Auriscalpiaceae</taxon>
        <taxon>Auriscalpium</taxon>
    </lineage>
</organism>